<dbReference type="Proteomes" id="UP001054945">
    <property type="component" value="Unassembled WGS sequence"/>
</dbReference>
<reference evidence="3 4" key="1">
    <citation type="submission" date="2021-06" db="EMBL/GenBank/DDBJ databases">
        <title>Caerostris extrusa draft genome.</title>
        <authorList>
            <person name="Kono N."/>
            <person name="Arakawa K."/>
        </authorList>
    </citation>
    <scope>NUCLEOTIDE SEQUENCE [LARGE SCALE GENOMIC DNA]</scope>
</reference>
<keyword evidence="4" id="KW-1185">Reference proteome</keyword>
<keyword evidence="2" id="KW-0812">Transmembrane</keyword>
<evidence type="ECO:0000256" key="1">
    <source>
        <dbReference type="SAM" id="MobiDB-lite"/>
    </source>
</evidence>
<dbReference type="AlphaFoldDB" id="A0AAV4TMB6"/>
<feature type="compositionally biased region" description="Polar residues" evidence="1">
    <location>
        <begin position="101"/>
        <end position="112"/>
    </location>
</feature>
<proteinExistence type="predicted"/>
<name>A0AAV4TMB6_CAEEX</name>
<organism evidence="3 4">
    <name type="scientific">Caerostris extrusa</name>
    <name type="common">Bark spider</name>
    <name type="synonym">Caerostris bankana</name>
    <dbReference type="NCBI Taxonomy" id="172846"/>
    <lineage>
        <taxon>Eukaryota</taxon>
        <taxon>Metazoa</taxon>
        <taxon>Ecdysozoa</taxon>
        <taxon>Arthropoda</taxon>
        <taxon>Chelicerata</taxon>
        <taxon>Arachnida</taxon>
        <taxon>Araneae</taxon>
        <taxon>Araneomorphae</taxon>
        <taxon>Entelegynae</taxon>
        <taxon>Araneoidea</taxon>
        <taxon>Araneidae</taxon>
        <taxon>Caerostris</taxon>
    </lineage>
</organism>
<protein>
    <submittedName>
        <fullName evidence="3">Uncharacterized protein</fullName>
    </submittedName>
</protein>
<comment type="caution">
    <text evidence="3">The sequence shown here is derived from an EMBL/GenBank/DDBJ whole genome shotgun (WGS) entry which is preliminary data.</text>
</comment>
<keyword evidence="2" id="KW-0472">Membrane</keyword>
<gene>
    <name evidence="3" type="ORF">CEXT_711011</name>
</gene>
<evidence type="ECO:0000313" key="3">
    <source>
        <dbReference type="EMBL" id="GIY46874.1"/>
    </source>
</evidence>
<keyword evidence="2" id="KW-1133">Transmembrane helix</keyword>
<evidence type="ECO:0000256" key="2">
    <source>
        <dbReference type="SAM" id="Phobius"/>
    </source>
</evidence>
<accession>A0AAV4TMB6</accession>
<feature type="region of interest" description="Disordered" evidence="1">
    <location>
        <begin position="98"/>
        <end position="119"/>
    </location>
</feature>
<feature type="transmembrane region" description="Helical" evidence="2">
    <location>
        <begin position="34"/>
        <end position="57"/>
    </location>
</feature>
<evidence type="ECO:0000313" key="4">
    <source>
        <dbReference type="Proteomes" id="UP001054945"/>
    </source>
</evidence>
<dbReference type="EMBL" id="BPLR01011490">
    <property type="protein sequence ID" value="GIY46874.1"/>
    <property type="molecule type" value="Genomic_DNA"/>
</dbReference>
<sequence length="119" mass="12787">MSSTFIKSALYQHPLLSPPPVAVTVSPEVRKPRALLATFLTILGGLLAIWLELWSLVPQASGSYPGFGLIRTNSQTCLPLSSNPLRISIIFHPPPVAVTASPETSKTSQAVNGKQKLRN</sequence>